<organism evidence="1 2">
    <name type="scientific">Petrolisthes cinctipes</name>
    <name type="common">Flat porcelain crab</name>
    <dbReference type="NCBI Taxonomy" id="88211"/>
    <lineage>
        <taxon>Eukaryota</taxon>
        <taxon>Metazoa</taxon>
        <taxon>Ecdysozoa</taxon>
        <taxon>Arthropoda</taxon>
        <taxon>Crustacea</taxon>
        <taxon>Multicrustacea</taxon>
        <taxon>Malacostraca</taxon>
        <taxon>Eumalacostraca</taxon>
        <taxon>Eucarida</taxon>
        <taxon>Decapoda</taxon>
        <taxon>Pleocyemata</taxon>
        <taxon>Anomura</taxon>
        <taxon>Galatheoidea</taxon>
        <taxon>Porcellanidae</taxon>
        <taxon>Petrolisthes</taxon>
    </lineage>
</organism>
<reference evidence="1" key="1">
    <citation type="submission" date="2023-10" db="EMBL/GenBank/DDBJ databases">
        <title>Genome assemblies of two species of porcelain crab, Petrolisthes cinctipes and Petrolisthes manimaculis (Anomura: Porcellanidae).</title>
        <authorList>
            <person name="Angst P."/>
        </authorList>
    </citation>
    <scope>NUCLEOTIDE SEQUENCE</scope>
    <source>
        <strain evidence="1">PB745_01</strain>
        <tissue evidence="1">Gill</tissue>
    </source>
</reference>
<dbReference type="EMBL" id="JAWQEG010002789">
    <property type="protein sequence ID" value="KAK3869750.1"/>
    <property type="molecule type" value="Genomic_DNA"/>
</dbReference>
<dbReference type="AlphaFoldDB" id="A0AAE1FA84"/>
<keyword evidence="2" id="KW-1185">Reference proteome</keyword>
<gene>
    <name evidence="1" type="ORF">Pcinc_024978</name>
</gene>
<comment type="caution">
    <text evidence="1">The sequence shown here is derived from an EMBL/GenBank/DDBJ whole genome shotgun (WGS) entry which is preliminary data.</text>
</comment>
<name>A0AAE1FA84_PETCI</name>
<accession>A0AAE1FA84</accession>
<proteinExistence type="predicted"/>
<evidence type="ECO:0000313" key="2">
    <source>
        <dbReference type="Proteomes" id="UP001286313"/>
    </source>
</evidence>
<evidence type="ECO:0000313" key="1">
    <source>
        <dbReference type="EMBL" id="KAK3869750.1"/>
    </source>
</evidence>
<sequence>MDKIRWSAFNFGFQMPVLTPGEDHIITQCPERSPDLRWYVGQLSDYVVSRLQQLHSLREIWLCITSNHQATLLMELITSTSWKYLYSLSVVVTSEVLPAAITTNIPDQSTRLWLSLLDVTEERESWACEMVTNLIKPSRGIYCIQFPRSTLDEAGWIRMIEDLGRRGVKNVLYMMVPDTSISSDQKDRINPSCLSTLGALLMRDDFKRWEK</sequence>
<dbReference type="Proteomes" id="UP001286313">
    <property type="component" value="Unassembled WGS sequence"/>
</dbReference>
<protein>
    <submittedName>
        <fullName evidence="1">Uncharacterized protein</fullName>
    </submittedName>
</protein>